<sequence>MNTREILLTGLAGITWIALAMPLVSRSEAADVVAINVLAVPDASMRDRARELNEQLNRYRPQPFAFDETHTAHISVLHRFVATKDLPKIIAAVEDVSARHRLAGAKLEAAGLERSPWGKAEMVSIKIEKTPELAALQADLVAALRPFAAPSGGPDAFVTSPGPAEIDAKTIEYVQTFEQKQTGERFKPHITAGEIDSANKDKLPPSPEATFTIETLAIYQLGNLGTARRQLWRAPPAR</sequence>
<keyword evidence="2" id="KW-1185">Reference proteome</keyword>
<reference evidence="2" key="1">
    <citation type="submission" date="2020-01" db="EMBL/GenBank/DDBJ databases">
        <title>'Steroidobacter agaridevorans' sp. nov., agar-degrading bacteria isolated from rhizosphere soils.</title>
        <authorList>
            <person name="Ikenaga M."/>
            <person name="Kataoka M."/>
            <person name="Murouchi A."/>
            <person name="Katsuragi S."/>
            <person name="Sakai M."/>
        </authorList>
    </citation>
    <scope>NUCLEOTIDE SEQUENCE [LARGE SCALE GENOMIC DNA]</scope>
    <source>
        <strain evidence="2">YU21-B</strain>
    </source>
</reference>
<dbReference type="Proteomes" id="UP000445000">
    <property type="component" value="Unassembled WGS sequence"/>
</dbReference>
<comment type="caution">
    <text evidence="1">The sequence shown here is derived from an EMBL/GenBank/DDBJ whole genome shotgun (WGS) entry which is preliminary data.</text>
</comment>
<name>A0A829YI11_9GAMM</name>
<dbReference type="AlphaFoldDB" id="A0A829YI11"/>
<dbReference type="Gene3D" id="3.90.1140.10">
    <property type="entry name" value="Cyclic phosphodiesterase"/>
    <property type="match status" value="1"/>
</dbReference>
<dbReference type="InterPro" id="IPR009097">
    <property type="entry name" value="Cyclic_Pdiesterase"/>
</dbReference>
<gene>
    <name evidence="1" type="ORF">GCM10011487_48800</name>
</gene>
<dbReference type="Pfam" id="PF13563">
    <property type="entry name" value="2_5_RNA_ligase2"/>
    <property type="match status" value="1"/>
</dbReference>
<organism evidence="1 2">
    <name type="scientific">Steroidobacter agaridevorans</name>
    <dbReference type="NCBI Taxonomy" id="2695856"/>
    <lineage>
        <taxon>Bacteria</taxon>
        <taxon>Pseudomonadati</taxon>
        <taxon>Pseudomonadota</taxon>
        <taxon>Gammaproteobacteria</taxon>
        <taxon>Steroidobacterales</taxon>
        <taxon>Steroidobacteraceae</taxon>
        <taxon>Steroidobacter</taxon>
    </lineage>
</organism>
<evidence type="ECO:0000313" key="1">
    <source>
        <dbReference type="EMBL" id="GFE82880.1"/>
    </source>
</evidence>
<dbReference type="SUPFAM" id="SSF55144">
    <property type="entry name" value="LigT-like"/>
    <property type="match status" value="1"/>
</dbReference>
<evidence type="ECO:0000313" key="2">
    <source>
        <dbReference type="Proteomes" id="UP000445000"/>
    </source>
</evidence>
<dbReference type="EMBL" id="BLJN01000005">
    <property type="protein sequence ID" value="GFE82880.1"/>
    <property type="molecule type" value="Genomic_DNA"/>
</dbReference>
<proteinExistence type="predicted"/>
<dbReference type="RefSeq" id="WP_161814517.1">
    <property type="nucleotide sequence ID" value="NZ_BLJN01000005.1"/>
</dbReference>
<protein>
    <submittedName>
        <fullName evidence="1">Uncharacterized protein</fullName>
    </submittedName>
</protein>
<accession>A0A829YI11</accession>